<keyword evidence="9" id="KW-0862">Zinc</keyword>
<evidence type="ECO:0000256" key="6">
    <source>
        <dbReference type="ARBA" id="ARBA00022723"/>
    </source>
</evidence>
<evidence type="ECO:0000256" key="1">
    <source>
        <dbReference type="ARBA" id="ARBA00000900"/>
    </source>
</evidence>
<dbReference type="RefSeq" id="WP_345463395.1">
    <property type="nucleotide sequence ID" value="NZ_BAABKG010000006.1"/>
</dbReference>
<evidence type="ECO:0000256" key="4">
    <source>
        <dbReference type="ARBA" id="ARBA00022679"/>
    </source>
</evidence>
<accession>A0ABP9Q337</accession>
<evidence type="ECO:0000256" key="11">
    <source>
        <dbReference type="ARBA" id="ARBA00023136"/>
    </source>
</evidence>
<dbReference type="EMBL" id="BAABKG010000006">
    <property type="protein sequence ID" value="GAA5155622.1"/>
    <property type="molecule type" value="Genomic_DNA"/>
</dbReference>
<keyword evidence="8" id="KW-0833">Ubl conjugation pathway</keyword>
<evidence type="ECO:0000256" key="8">
    <source>
        <dbReference type="ARBA" id="ARBA00022786"/>
    </source>
</evidence>
<evidence type="ECO:0000256" key="12">
    <source>
        <dbReference type="SAM" id="Phobius"/>
    </source>
</evidence>
<feature type="transmembrane region" description="Helical" evidence="12">
    <location>
        <begin position="247"/>
        <end position="268"/>
    </location>
</feature>
<name>A0ABP9Q337_9ACTN</name>
<keyword evidence="4" id="KW-0808">Transferase</keyword>
<evidence type="ECO:0000313" key="15">
    <source>
        <dbReference type="Proteomes" id="UP001500221"/>
    </source>
</evidence>
<keyword evidence="10 12" id="KW-1133">Transmembrane helix</keyword>
<keyword evidence="5 12" id="KW-0812">Transmembrane</keyword>
<evidence type="ECO:0000313" key="14">
    <source>
        <dbReference type="EMBL" id="GAA5155622.1"/>
    </source>
</evidence>
<evidence type="ECO:0000256" key="2">
    <source>
        <dbReference type="ARBA" id="ARBA00004141"/>
    </source>
</evidence>
<comment type="caution">
    <text evidence="14">The sequence shown here is derived from an EMBL/GenBank/DDBJ whole genome shotgun (WGS) entry which is preliminary data.</text>
</comment>
<evidence type="ECO:0000256" key="10">
    <source>
        <dbReference type="ARBA" id="ARBA00022989"/>
    </source>
</evidence>
<protein>
    <recommendedName>
        <fullName evidence="3">RING-type E3 ubiquitin transferase</fullName>
        <ecNumber evidence="3">2.3.2.27</ecNumber>
    </recommendedName>
</protein>
<evidence type="ECO:0000256" key="5">
    <source>
        <dbReference type="ARBA" id="ARBA00022692"/>
    </source>
</evidence>
<proteinExistence type="predicted"/>
<feature type="domain" description="E3 Ubiquitin ligase MUL1-like" evidence="13">
    <location>
        <begin position="97"/>
        <end position="258"/>
    </location>
</feature>
<keyword evidence="7" id="KW-0863">Zinc-finger</keyword>
<dbReference type="Pfam" id="PF12483">
    <property type="entry name" value="GIDE"/>
    <property type="match status" value="1"/>
</dbReference>
<dbReference type="EC" id="2.3.2.27" evidence="3"/>
<evidence type="ECO:0000256" key="7">
    <source>
        <dbReference type="ARBA" id="ARBA00022771"/>
    </source>
</evidence>
<evidence type="ECO:0000259" key="13">
    <source>
        <dbReference type="Pfam" id="PF12483"/>
    </source>
</evidence>
<keyword evidence="11 12" id="KW-0472">Membrane</keyword>
<dbReference type="InterPro" id="IPR022170">
    <property type="entry name" value="MUL1-like"/>
</dbReference>
<dbReference type="Proteomes" id="UP001500221">
    <property type="component" value="Unassembled WGS sequence"/>
</dbReference>
<keyword evidence="15" id="KW-1185">Reference proteome</keyword>
<organism evidence="14 15">
    <name type="scientific">Nocardioides marinquilinus</name>
    <dbReference type="NCBI Taxonomy" id="1210400"/>
    <lineage>
        <taxon>Bacteria</taxon>
        <taxon>Bacillati</taxon>
        <taxon>Actinomycetota</taxon>
        <taxon>Actinomycetes</taxon>
        <taxon>Propionibacteriales</taxon>
        <taxon>Nocardioidaceae</taxon>
        <taxon>Nocardioides</taxon>
    </lineage>
</organism>
<keyword evidence="6" id="KW-0479">Metal-binding</keyword>
<evidence type="ECO:0000256" key="9">
    <source>
        <dbReference type="ARBA" id="ARBA00022833"/>
    </source>
</evidence>
<gene>
    <name evidence="14" type="ORF">GCM10023340_41390</name>
</gene>
<sequence length="269" mass="29489">MTALFVIAALLAVASGYFLWQARTHRGRKSQLLAVETMSTGELRTYVQAAADAAGPGAFSQHVELAGVARPGDLGLLTSELSGTECVWHQHKVTRRYREHYRDSEGRRRTRTKEEVVTRHRTQDPFVLRDDAGEVVVVPTTNVQGGRKVVSRFEEGRDDDDRTELTIGSFKLALPSSRGQDTIGYEYEEWVLVPDTRVFVQGEARDDGGRLEVGKPRDGGQELLISTRSEADLLDSADQGITQNTRFAIGAGVLAVVLAIAGVVVALVR</sequence>
<comment type="catalytic activity">
    <reaction evidence="1">
        <text>S-ubiquitinyl-[E2 ubiquitin-conjugating enzyme]-L-cysteine + [acceptor protein]-L-lysine = [E2 ubiquitin-conjugating enzyme]-L-cysteine + N(6)-ubiquitinyl-[acceptor protein]-L-lysine.</text>
        <dbReference type="EC" id="2.3.2.27"/>
    </reaction>
</comment>
<reference evidence="15" key="1">
    <citation type="journal article" date="2019" name="Int. J. Syst. Evol. Microbiol.">
        <title>The Global Catalogue of Microorganisms (GCM) 10K type strain sequencing project: providing services to taxonomists for standard genome sequencing and annotation.</title>
        <authorList>
            <consortium name="The Broad Institute Genomics Platform"/>
            <consortium name="The Broad Institute Genome Sequencing Center for Infectious Disease"/>
            <person name="Wu L."/>
            <person name="Ma J."/>
        </authorList>
    </citation>
    <scope>NUCLEOTIDE SEQUENCE [LARGE SCALE GENOMIC DNA]</scope>
    <source>
        <strain evidence="15">JCM 18459</strain>
    </source>
</reference>
<evidence type="ECO:0000256" key="3">
    <source>
        <dbReference type="ARBA" id="ARBA00012483"/>
    </source>
</evidence>
<comment type="subcellular location">
    <subcellularLocation>
        <location evidence="2">Membrane</location>
        <topology evidence="2">Multi-pass membrane protein</topology>
    </subcellularLocation>
</comment>